<reference evidence="2 3" key="1">
    <citation type="submission" date="2019-03" db="EMBL/GenBank/DDBJ databases">
        <title>Lake Tanganyika Metagenome-Assembled Genomes (MAGs).</title>
        <authorList>
            <person name="Tran P."/>
        </authorList>
    </citation>
    <scope>NUCLEOTIDE SEQUENCE [LARGE SCALE GENOMIC DNA]</scope>
    <source>
        <strain evidence="2">K_DeepCast_65m_m2_236</strain>
    </source>
</reference>
<dbReference type="InterPro" id="IPR016181">
    <property type="entry name" value="Acyl_CoA_acyltransferase"/>
</dbReference>
<name>A0A938BNK3_9BACT</name>
<feature type="domain" description="N-acetyltransferase" evidence="1">
    <location>
        <begin position="1"/>
        <end position="165"/>
    </location>
</feature>
<dbReference type="SUPFAM" id="SSF55729">
    <property type="entry name" value="Acyl-CoA N-acyltransferases (Nat)"/>
    <property type="match status" value="1"/>
</dbReference>
<evidence type="ECO:0000313" key="3">
    <source>
        <dbReference type="Proteomes" id="UP000703893"/>
    </source>
</evidence>
<accession>A0A938BNK3</accession>
<dbReference type="GO" id="GO:0016747">
    <property type="term" value="F:acyltransferase activity, transferring groups other than amino-acyl groups"/>
    <property type="evidence" value="ECO:0007669"/>
    <property type="project" value="InterPro"/>
</dbReference>
<dbReference type="Proteomes" id="UP000703893">
    <property type="component" value="Unassembled WGS sequence"/>
</dbReference>
<dbReference type="EMBL" id="VGJX01000493">
    <property type="protein sequence ID" value="MBM3275225.1"/>
    <property type="molecule type" value="Genomic_DNA"/>
</dbReference>
<dbReference type="Gene3D" id="3.40.630.30">
    <property type="match status" value="1"/>
</dbReference>
<feature type="non-terminal residue" evidence="2">
    <location>
        <position position="216"/>
    </location>
</feature>
<evidence type="ECO:0000259" key="1">
    <source>
        <dbReference type="PROSITE" id="PS51186"/>
    </source>
</evidence>
<dbReference type="Pfam" id="PF21926">
    <property type="entry name" value="FeeM"/>
    <property type="match status" value="1"/>
</dbReference>
<comment type="caution">
    <text evidence="2">The sequence shown here is derived from an EMBL/GenBank/DDBJ whole genome shotgun (WGS) entry which is preliminary data.</text>
</comment>
<dbReference type="InterPro" id="IPR000182">
    <property type="entry name" value="GNAT_dom"/>
</dbReference>
<proteinExistence type="predicted"/>
<dbReference type="AlphaFoldDB" id="A0A938BNK3"/>
<protein>
    <submittedName>
        <fullName evidence="2">GNAT family N-acetyltransferase</fullName>
    </submittedName>
</protein>
<dbReference type="PROSITE" id="PS51186">
    <property type="entry name" value="GNAT"/>
    <property type="match status" value="1"/>
</dbReference>
<gene>
    <name evidence="2" type="ORF">FJZ00_08725</name>
</gene>
<organism evidence="2 3">
    <name type="scientific">Candidatus Tanganyikabacteria bacterium</name>
    <dbReference type="NCBI Taxonomy" id="2961651"/>
    <lineage>
        <taxon>Bacteria</taxon>
        <taxon>Bacillati</taxon>
        <taxon>Candidatus Sericytochromatia</taxon>
        <taxon>Candidatus Tanganyikabacteria</taxon>
    </lineage>
</organism>
<evidence type="ECO:0000313" key="2">
    <source>
        <dbReference type="EMBL" id="MBM3275225.1"/>
    </source>
</evidence>
<dbReference type="InterPro" id="IPR054597">
    <property type="entry name" value="FeeM_cat"/>
</dbReference>
<sequence>MEVRVAETAKEREDVFRFRYKVYVHDLKKEVPGADHGQHFVRDPEDEAGIILYVPDRNGQVVGTLRLNRLSKGVSDDLRELYGLDKVDDVPASSIAVASRFIVSNEAPTAGATLSQHALGWALEHAITLVFSYCSPHMVASYEQLGFRRYKDNFTDPVGYRIPMLLVLFDKDHLRSIGSPLYPSIGPMASEQAWNAFFGGHFPEYDLPVNPRMYPQ</sequence>